<dbReference type="CDD" id="cd06410">
    <property type="entry name" value="PB1_UP2"/>
    <property type="match status" value="1"/>
</dbReference>
<dbReference type="FunFam" id="3.10.20.90:FF:000058">
    <property type="entry name" value="Octicosapeptide/phox/Bem1p domain kinase superfamily protein"/>
    <property type="match status" value="1"/>
</dbReference>
<feature type="region of interest" description="Disordered" evidence="1">
    <location>
        <begin position="241"/>
        <end position="270"/>
    </location>
</feature>
<feature type="region of interest" description="Disordered" evidence="1">
    <location>
        <begin position="1"/>
        <end position="30"/>
    </location>
</feature>
<dbReference type="AlphaFoldDB" id="A0AAD2AH47"/>
<accession>A0AAD2AH47</accession>
<evidence type="ECO:0000313" key="3">
    <source>
        <dbReference type="EMBL" id="CAI9787910.1"/>
    </source>
</evidence>
<dbReference type="Pfam" id="PF00564">
    <property type="entry name" value="PB1"/>
    <property type="match status" value="1"/>
</dbReference>
<reference evidence="3" key="1">
    <citation type="submission" date="2023-05" db="EMBL/GenBank/DDBJ databases">
        <authorList>
            <person name="Huff M."/>
        </authorList>
    </citation>
    <scope>NUCLEOTIDE SEQUENCE</scope>
</reference>
<sequence>MASTHPVTELDSGTADSVSSTPRSEHHHLHDDLTAVQHARVRFMCSFGGKILPRPHDNQLRYVGGDTRIVAVQRHITFSCFLSKLSKLSSTTSISIKYQLPSEDLDSLITVTTDEDIENMMDEYDRLSQNQKMARLRLFLFSTDADSRASSISSLLDGSVKRQNWFFDALNGGSGPVLERGRSEVSSIVSEVPDYLFGLDNSDDAIRESRLKNKNLLNDNVSFSDPGSPAPVVSSPFCSTSSSLAPPSTPRIPDLPPVRTKPVNPNPVPAVEHKYSQTIEGVTEVVTDKMSHPQSGFAGAPIWHYPIQTMQHVRTPAVYYVPGPVQSGSNPFPPVPIRTQYIPQNPLAPGQVPVGYPQSQPVTGVNQVYGAGVMPYEMATRVMQESANQTVYYRTRDAAAPIPGSYPGMVISGGEEMRGLGPGTDGMAGRVSHGS</sequence>
<dbReference type="Proteomes" id="UP000834106">
    <property type="component" value="Chromosome 23"/>
</dbReference>
<dbReference type="Gene3D" id="3.10.20.90">
    <property type="entry name" value="Phosphatidylinositol 3-kinase Catalytic Subunit, Chain A, domain 1"/>
    <property type="match status" value="1"/>
</dbReference>
<evidence type="ECO:0000256" key="1">
    <source>
        <dbReference type="SAM" id="MobiDB-lite"/>
    </source>
</evidence>
<dbReference type="EMBL" id="OU503058">
    <property type="protein sequence ID" value="CAI9787910.1"/>
    <property type="molecule type" value="Genomic_DNA"/>
</dbReference>
<feature type="domain" description="PB1" evidence="2">
    <location>
        <begin position="55"/>
        <end position="143"/>
    </location>
</feature>
<proteinExistence type="predicted"/>
<evidence type="ECO:0000313" key="4">
    <source>
        <dbReference type="Proteomes" id="UP000834106"/>
    </source>
</evidence>
<organism evidence="3 4">
    <name type="scientific">Fraxinus pennsylvanica</name>
    <dbReference type="NCBI Taxonomy" id="56036"/>
    <lineage>
        <taxon>Eukaryota</taxon>
        <taxon>Viridiplantae</taxon>
        <taxon>Streptophyta</taxon>
        <taxon>Embryophyta</taxon>
        <taxon>Tracheophyta</taxon>
        <taxon>Spermatophyta</taxon>
        <taxon>Magnoliopsida</taxon>
        <taxon>eudicotyledons</taxon>
        <taxon>Gunneridae</taxon>
        <taxon>Pentapetalae</taxon>
        <taxon>asterids</taxon>
        <taxon>lamiids</taxon>
        <taxon>Lamiales</taxon>
        <taxon>Oleaceae</taxon>
        <taxon>Oleeae</taxon>
        <taxon>Fraxinus</taxon>
    </lineage>
</organism>
<evidence type="ECO:0000259" key="2">
    <source>
        <dbReference type="SMART" id="SM00666"/>
    </source>
</evidence>
<dbReference type="SMART" id="SM00666">
    <property type="entry name" value="PB1"/>
    <property type="match status" value="1"/>
</dbReference>
<feature type="compositionally biased region" description="Pro residues" evidence="1">
    <location>
        <begin position="247"/>
        <end position="256"/>
    </location>
</feature>
<keyword evidence="4" id="KW-1185">Reference proteome</keyword>
<gene>
    <name evidence="3" type="ORF">FPE_LOCUS35340</name>
</gene>
<dbReference type="InterPro" id="IPR000270">
    <property type="entry name" value="PB1_dom"/>
</dbReference>
<name>A0AAD2AH47_9LAMI</name>
<protein>
    <recommendedName>
        <fullName evidence="2">PB1 domain-containing protein</fullName>
    </recommendedName>
</protein>
<dbReference type="PANTHER" id="PTHR31066">
    <property type="entry name" value="OS05G0427100 PROTEIN-RELATED"/>
    <property type="match status" value="1"/>
</dbReference>
<dbReference type="PANTHER" id="PTHR31066:SF33">
    <property type="entry name" value="OS07G0556300 PROTEIN"/>
    <property type="match status" value="1"/>
</dbReference>
<dbReference type="InterPro" id="IPR053198">
    <property type="entry name" value="Gynoecium_Dev_Regulator"/>
</dbReference>
<dbReference type="SUPFAM" id="SSF54277">
    <property type="entry name" value="CAD &amp; PB1 domains"/>
    <property type="match status" value="1"/>
</dbReference>